<proteinExistence type="predicted"/>
<evidence type="ECO:0000313" key="3">
    <source>
        <dbReference type="Proteomes" id="UP000008730"/>
    </source>
</evidence>
<dbReference type="OrthoDB" id="22823at10239"/>
<dbReference type="Proteomes" id="UP000008730">
    <property type="component" value="Segment"/>
</dbReference>
<dbReference type="RefSeq" id="YP_004009715.1">
    <property type="nucleotide sequence ID" value="NC_014661.1"/>
</dbReference>
<dbReference type="EMBL" id="GU911519">
    <property type="protein sequence ID" value="ADG36063.1"/>
    <property type="molecule type" value="Genomic_DNA"/>
</dbReference>
<name>E5E479_9CAUD</name>
<keyword evidence="3" id="KW-1185">Reference proteome</keyword>
<dbReference type="KEGG" id="vg:9925989"/>
<dbReference type="GeneID" id="9925989"/>
<feature type="transmembrane region" description="Helical" evidence="1">
    <location>
        <begin position="6"/>
        <end position="25"/>
    </location>
</feature>
<keyword evidence="1" id="KW-1133">Transmembrane helix</keyword>
<accession>E5E479</accession>
<reference evidence="2 3" key="1">
    <citation type="journal article" date="2010" name="Virol. J.">
        <title>Genomes of the T4-related bacteriophages as windows on microbial genome evolution.</title>
        <authorList>
            <person name="Petrov V.M."/>
            <person name="Ratnayaka S."/>
            <person name="Nolan J.M."/>
            <person name="Miller E.S."/>
            <person name="Karam J.D."/>
        </authorList>
    </citation>
    <scope>NUCLEOTIDE SEQUENCE [LARGE SCALE GENOMIC DNA]</scope>
</reference>
<protein>
    <submittedName>
        <fullName evidence="2">Uncharacterized protein</fullName>
    </submittedName>
</protein>
<evidence type="ECO:0000313" key="2">
    <source>
        <dbReference type="EMBL" id="ADG36063.1"/>
    </source>
</evidence>
<keyword evidence="1" id="KW-0812">Transmembrane</keyword>
<organism evidence="2 3">
    <name type="scientific">Acinetobacter phage Acj61</name>
    <dbReference type="NCBI Taxonomy" id="760732"/>
    <lineage>
        <taxon>Viruses</taxon>
        <taxon>Duplodnaviria</taxon>
        <taxon>Heunggongvirae</taxon>
        <taxon>Uroviricota</taxon>
        <taxon>Caudoviricetes</taxon>
        <taxon>Pantevenvirales</taxon>
        <taxon>Straboviridae</taxon>
        <taxon>Twarogvirinae</taxon>
        <taxon>Lasallevirus</taxon>
        <taxon>Lasallevirus Acj61</taxon>
        <taxon>Acinetobacter virus Acj61</taxon>
    </lineage>
</organism>
<keyword evidence="1" id="KW-0472">Membrane</keyword>
<evidence type="ECO:0000256" key="1">
    <source>
        <dbReference type="SAM" id="Phobius"/>
    </source>
</evidence>
<gene>
    <name evidence="2" type="ORF">Acj61p098</name>
</gene>
<sequence>MSNAAFELWATIILVVVIAILIAGWNTVSGFMQCNSYESMTDRQTRYSIVSGCYVKTEKGWIPREEMSKRAIANDVQTN</sequence>